<evidence type="ECO:0000313" key="2">
    <source>
        <dbReference type="Proteomes" id="UP000636709"/>
    </source>
</evidence>
<keyword evidence="2" id="KW-1185">Reference proteome</keyword>
<accession>A0A835C3E8</accession>
<comment type="caution">
    <text evidence="1">The sequence shown here is derived from an EMBL/GenBank/DDBJ whole genome shotgun (WGS) entry which is preliminary data.</text>
</comment>
<protein>
    <submittedName>
        <fullName evidence="1">Uncharacterized protein</fullName>
    </submittedName>
</protein>
<dbReference type="Proteomes" id="UP000636709">
    <property type="component" value="Unassembled WGS sequence"/>
</dbReference>
<evidence type="ECO:0000313" key="1">
    <source>
        <dbReference type="EMBL" id="KAF8712816.1"/>
    </source>
</evidence>
<organism evidence="1 2">
    <name type="scientific">Digitaria exilis</name>
    <dbReference type="NCBI Taxonomy" id="1010633"/>
    <lineage>
        <taxon>Eukaryota</taxon>
        <taxon>Viridiplantae</taxon>
        <taxon>Streptophyta</taxon>
        <taxon>Embryophyta</taxon>
        <taxon>Tracheophyta</taxon>
        <taxon>Spermatophyta</taxon>
        <taxon>Magnoliopsida</taxon>
        <taxon>Liliopsida</taxon>
        <taxon>Poales</taxon>
        <taxon>Poaceae</taxon>
        <taxon>PACMAD clade</taxon>
        <taxon>Panicoideae</taxon>
        <taxon>Panicodae</taxon>
        <taxon>Paniceae</taxon>
        <taxon>Anthephorinae</taxon>
        <taxon>Digitaria</taxon>
    </lineage>
</organism>
<proteinExistence type="predicted"/>
<dbReference type="OrthoDB" id="696075at2759"/>
<name>A0A835C3E8_9POAL</name>
<sequence>MAATGGAADASQQQEEALAASFEEKHAELVAEARGVAREFGVDVRAVAFRPGGGAGGGAVVHEFQGIPPAARVARTIRRAVAKDVSAMGMEEVAQHERQLLALRNIVVRELQARKKAAAAKKATDVAIDGAATKRAPEQQEEVAAGGGESKIRKIIID</sequence>
<gene>
    <name evidence="1" type="ORF">HU200_028588</name>
</gene>
<dbReference type="EMBL" id="JACEFO010001742">
    <property type="protein sequence ID" value="KAF8712816.1"/>
    <property type="molecule type" value="Genomic_DNA"/>
</dbReference>
<dbReference type="AlphaFoldDB" id="A0A835C3E8"/>
<reference evidence="1" key="1">
    <citation type="submission" date="2020-07" db="EMBL/GenBank/DDBJ databases">
        <title>Genome sequence and genetic diversity analysis of an under-domesticated orphan crop, white fonio (Digitaria exilis).</title>
        <authorList>
            <person name="Bennetzen J.L."/>
            <person name="Chen S."/>
            <person name="Ma X."/>
            <person name="Wang X."/>
            <person name="Yssel A.E.J."/>
            <person name="Chaluvadi S.R."/>
            <person name="Johnson M."/>
            <person name="Gangashetty P."/>
            <person name="Hamidou F."/>
            <person name="Sanogo M.D."/>
            <person name="Zwaenepoel A."/>
            <person name="Wallace J."/>
            <person name="Van De Peer Y."/>
            <person name="Van Deynze A."/>
        </authorList>
    </citation>
    <scope>NUCLEOTIDE SEQUENCE</scope>
    <source>
        <tissue evidence="1">Leaves</tissue>
    </source>
</reference>
<dbReference type="Gramene" id="Dexi6B01G0002820.1">
    <property type="protein sequence ID" value="Dexi6B01G0002820.1:cds"/>
    <property type="gene ID" value="Dexi6B01G0002820"/>
</dbReference>